<evidence type="ECO:0000313" key="3">
    <source>
        <dbReference type="Proteomes" id="UP000169453"/>
    </source>
</evidence>
<dbReference type="Pfam" id="PF01718">
    <property type="entry name" value="Orbi_NS1"/>
    <property type="match status" value="1"/>
</dbReference>
<organism evidence="2 3">
    <name type="scientific">Tilligerry virus</name>
    <dbReference type="NCBI Taxonomy" id="1170505"/>
    <lineage>
        <taxon>Viruses</taxon>
        <taxon>Riboviria</taxon>
        <taxon>Orthornavirae</taxon>
        <taxon>Duplornaviricota</taxon>
        <taxon>Resentoviricetes</taxon>
        <taxon>Reovirales</taxon>
        <taxon>Sedoreoviridae</taxon>
        <taxon>Orbivirus</taxon>
        <taxon>Orbivirus eubenangeense</taxon>
        <taxon>Eubenangee virus</taxon>
    </lineage>
</organism>
<protein>
    <recommendedName>
        <fullName evidence="1">Non-structural protein NS1</fullName>
    </recommendedName>
</protein>
<name>H9ZXQ6_9REOV</name>
<dbReference type="InterPro" id="IPR002630">
    <property type="entry name" value="Orbi_NS1"/>
</dbReference>
<evidence type="ECO:0000313" key="2">
    <source>
        <dbReference type="EMBL" id="AFH41503.1"/>
    </source>
</evidence>
<proteinExistence type="predicted"/>
<evidence type="ECO:0000256" key="1">
    <source>
        <dbReference type="ARBA" id="ARBA00014071"/>
    </source>
</evidence>
<reference evidence="2 3" key="1">
    <citation type="journal article" date="2012" name="PLoS ONE">
        <title>Full Genome Sequencing and Genetic Characterization of Eubenangee Viruses Identify Pata Virus as a Distinct Species within the Genus Orbivirus.</title>
        <authorList>
            <person name="Belaganahalli M.N."/>
            <person name="Maan S."/>
            <person name="Maan N.S."/>
            <person name="Nomikou K."/>
            <person name="Pritchard I."/>
            <person name="Lunt R."/>
            <person name="Kirkland P.D."/>
            <person name="Attoui H."/>
            <person name="Brownlie J."/>
            <person name="Mertens P.P."/>
        </authorList>
    </citation>
    <scope>NUCLEOTIDE SEQUENCE [LARGE SCALE GENOMIC DNA]</scope>
    <source>
        <strain evidence="2">AUS1978/03</strain>
    </source>
</reference>
<dbReference type="EMBL" id="JQ070370">
    <property type="protein sequence ID" value="AFH41503.1"/>
    <property type="molecule type" value="Genomic_RNA"/>
</dbReference>
<accession>H9ZXQ6</accession>
<sequence>MDIFLANFHAEGEDAFAVRTFGLVSRFWNCSHRQRECLVGTRCCKQDFEELMHQAIRDDDHGLAGQLIRCAIQCVLDRETLWVHCIRAFSEFEVEGLDMQLDIYHTHLKRIYIDMGINHHMRDLKTERRANRVKIDDATSFLSYFYPPMIDNCIVKSVAFGRYGGCGIWYYEREEGIRYADFRVREVRAQVLRCGRAILRELPLCPYTGKRCNVHRVVFFPIQMREFLNEEESRDQMMRRVESDGWMIEHLGSHHERDFITQRLGVYPRGPEPLSQIMMLKHNVGGVDMNLVEMRSTRDGGDSWASWGFPNYMIRLWNCGRISLDDVDQFILSRQGCQICYMSEARYDNHVLLFDYRLAHMMGTPLVRYGVNVIHDHGGLDVRKVVLCKNQMLVKLCDHWVLMTPETPMEAILTAAGAIHKIARGRGEWNTTDWMQSMGLLCRLIVRWEFDRRQWGIVLKLYCFACFGYVERANGSRTDWNDLQTFYRFLLEEITMNIAELEEASHTMFKLAALAMSHLNLRETVDMEEQITVTQEEREEIHAAIVGFEERLGNDD</sequence>
<dbReference type="Proteomes" id="UP000169453">
    <property type="component" value="Genome"/>
</dbReference>